<evidence type="ECO:0000313" key="9">
    <source>
        <dbReference type="Proteomes" id="UP000199403"/>
    </source>
</evidence>
<evidence type="ECO:0000256" key="5">
    <source>
        <dbReference type="ARBA" id="ARBA00022777"/>
    </source>
</evidence>
<feature type="domain" description="PAC" evidence="7">
    <location>
        <begin position="560"/>
        <end position="612"/>
    </location>
</feature>
<dbReference type="OrthoDB" id="9124519at2"/>
<dbReference type="Pfam" id="PF13426">
    <property type="entry name" value="PAS_9"/>
    <property type="match status" value="2"/>
</dbReference>
<feature type="domain" description="PAC" evidence="7">
    <location>
        <begin position="688"/>
        <end position="740"/>
    </location>
</feature>
<keyword evidence="5" id="KW-0418">Kinase</keyword>
<accession>A0A1H6TEZ5</accession>
<dbReference type="PANTHER" id="PTHR43304:SF1">
    <property type="entry name" value="PAC DOMAIN-CONTAINING PROTEIN"/>
    <property type="match status" value="1"/>
</dbReference>
<dbReference type="SUPFAM" id="SSF55785">
    <property type="entry name" value="PYP-like sensor domain (PAS domain)"/>
    <property type="match status" value="5"/>
</dbReference>
<protein>
    <recommendedName>
        <fullName evidence="2">histidine kinase</fullName>
        <ecNumber evidence="2">2.7.13.3</ecNumber>
    </recommendedName>
</protein>
<dbReference type="SMART" id="SM00086">
    <property type="entry name" value="PAC"/>
    <property type="match status" value="3"/>
</dbReference>
<organism evidence="8 9">
    <name type="scientific">Cyclobacterium xiamenense</name>
    <dbReference type="NCBI Taxonomy" id="1297121"/>
    <lineage>
        <taxon>Bacteria</taxon>
        <taxon>Pseudomonadati</taxon>
        <taxon>Bacteroidota</taxon>
        <taxon>Cytophagia</taxon>
        <taxon>Cytophagales</taxon>
        <taxon>Cyclobacteriaceae</taxon>
        <taxon>Cyclobacterium</taxon>
    </lineage>
</organism>
<dbReference type="GO" id="GO:0000155">
    <property type="term" value="F:phosphorelay sensor kinase activity"/>
    <property type="evidence" value="ECO:0007669"/>
    <property type="project" value="InterPro"/>
</dbReference>
<dbReference type="PANTHER" id="PTHR43304">
    <property type="entry name" value="PHYTOCHROME-LIKE PROTEIN CPH1"/>
    <property type="match status" value="1"/>
</dbReference>
<dbReference type="Gene3D" id="3.30.450.20">
    <property type="entry name" value="PAS domain"/>
    <property type="match status" value="4"/>
</dbReference>
<keyword evidence="9" id="KW-1185">Reference proteome</keyword>
<dbReference type="EMBL" id="FNZH01000001">
    <property type="protein sequence ID" value="SEI75677.1"/>
    <property type="molecule type" value="Genomic_DNA"/>
</dbReference>
<dbReference type="InterPro" id="IPR013656">
    <property type="entry name" value="PAS_4"/>
</dbReference>
<name>A0A1H6TEZ5_9BACT</name>
<dbReference type="SMART" id="SM00091">
    <property type="entry name" value="PAS"/>
    <property type="match status" value="5"/>
</dbReference>
<evidence type="ECO:0000259" key="7">
    <source>
        <dbReference type="PROSITE" id="PS50113"/>
    </source>
</evidence>
<dbReference type="InterPro" id="IPR036097">
    <property type="entry name" value="HisK_dim/P_sf"/>
</dbReference>
<evidence type="ECO:0000259" key="6">
    <source>
        <dbReference type="PROSITE" id="PS50112"/>
    </source>
</evidence>
<dbReference type="NCBIfam" id="TIGR00229">
    <property type="entry name" value="sensory_box"/>
    <property type="match status" value="3"/>
</dbReference>
<evidence type="ECO:0000313" key="8">
    <source>
        <dbReference type="EMBL" id="SEI75677.1"/>
    </source>
</evidence>
<feature type="domain" description="PAS" evidence="6">
    <location>
        <begin position="748"/>
        <end position="819"/>
    </location>
</feature>
<dbReference type="AlphaFoldDB" id="A0A1H6TEZ5"/>
<reference evidence="9" key="1">
    <citation type="submission" date="2016-10" db="EMBL/GenBank/DDBJ databases">
        <authorList>
            <person name="Varghese N."/>
            <person name="Submissions S."/>
        </authorList>
    </citation>
    <scope>NUCLEOTIDE SEQUENCE [LARGE SCALE GENOMIC DNA]</scope>
    <source>
        <strain evidence="9">IBRC-M 10761</strain>
    </source>
</reference>
<dbReference type="Pfam" id="PF08447">
    <property type="entry name" value="PAS_3"/>
    <property type="match status" value="1"/>
</dbReference>
<dbReference type="InterPro" id="IPR000700">
    <property type="entry name" value="PAS-assoc_C"/>
</dbReference>
<feature type="domain" description="PAC" evidence="7">
    <location>
        <begin position="428"/>
        <end position="481"/>
    </location>
</feature>
<dbReference type="STRING" id="1416801.SAMN05192553_101133"/>
<dbReference type="InterPro" id="IPR001610">
    <property type="entry name" value="PAC"/>
</dbReference>
<dbReference type="Pfam" id="PF08448">
    <property type="entry name" value="PAS_4"/>
    <property type="match status" value="1"/>
</dbReference>
<dbReference type="PROSITE" id="PS50113">
    <property type="entry name" value="PAC"/>
    <property type="match status" value="3"/>
</dbReference>
<keyword evidence="3" id="KW-0597">Phosphoprotein</keyword>
<evidence type="ECO:0000256" key="1">
    <source>
        <dbReference type="ARBA" id="ARBA00000085"/>
    </source>
</evidence>
<dbReference type="InterPro" id="IPR035965">
    <property type="entry name" value="PAS-like_dom_sf"/>
</dbReference>
<dbReference type="PROSITE" id="PS50112">
    <property type="entry name" value="PAS"/>
    <property type="match status" value="2"/>
</dbReference>
<gene>
    <name evidence="8" type="ORF">SAMN05192553_101133</name>
</gene>
<evidence type="ECO:0000256" key="3">
    <source>
        <dbReference type="ARBA" id="ARBA00022553"/>
    </source>
</evidence>
<dbReference type="SUPFAM" id="SSF47384">
    <property type="entry name" value="Homodimeric domain of signal transducing histidine kinase"/>
    <property type="match status" value="1"/>
</dbReference>
<evidence type="ECO:0000256" key="4">
    <source>
        <dbReference type="ARBA" id="ARBA00022679"/>
    </source>
</evidence>
<evidence type="ECO:0000256" key="2">
    <source>
        <dbReference type="ARBA" id="ARBA00012438"/>
    </source>
</evidence>
<dbReference type="RefSeq" id="WP_092168075.1">
    <property type="nucleotide sequence ID" value="NZ_FNZH01000001.1"/>
</dbReference>
<comment type="catalytic activity">
    <reaction evidence="1">
        <text>ATP + protein L-histidine = ADP + protein N-phospho-L-histidine.</text>
        <dbReference type="EC" id="2.7.13.3"/>
    </reaction>
</comment>
<dbReference type="CDD" id="cd00130">
    <property type="entry name" value="PAS"/>
    <property type="match status" value="3"/>
</dbReference>
<feature type="domain" description="PAS" evidence="6">
    <location>
        <begin position="616"/>
        <end position="659"/>
    </location>
</feature>
<dbReference type="InterPro" id="IPR052162">
    <property type="entry name" value="Sensor_kinase/Photoreceptor"/>
</dbReference>
<dbReference type="InterPro" id="IPR013655">
    <property type="entry name" value="PAS_fold_3"/>
</dbReference>
<dbReference type="Proteomes" id="UP000199403">
    <property type="component" value="Unassembled WGS sequence"/>
</dbReference>
<dbReference type="InterPro" id="IPR000014">
    <property type="entry name" value="PAS"/>
</dbReference>
<proteinExistence type="predicted"/>
<dbReference type="EC" id="2.7.13.3" evidence="2"/>
<sequence>MESVGTYWSPLFDSLKVGVVLTDSRCVMIEANADIRRYMAPNWRGKELKSIFLDGDFIGSKLADSEGPNRSFSARLPGRSSGMIGVSVCPVVCSDNEHILWTLSLEERPEHPKSFGVEVLPKIGCWKIDLHAHVLTLDQAVSSIWGIGQRTQLTLKEGLMLLSGCPLRTSLLRHFYRCMREGRSFDKTVSLVDSSGTHRWVRIIAHALDEGDRVSKMYGSLQGLDRTPENSQVFGFFQEHLPGFLIRLFTNAEGKEEAVFFGDKVAQFTGVQPERVYKQEVLWNSISETDRAYLKARISHPTANLTSFFYPVCIQVPEATFWFQTWWTFGQDEGLPVWEAIFLDISSQKQAETALSRSDEKFKKLVSSMDDLIFTLDKSLRYTGIYGRSLEYAGISEKCFLGKTAEELLGKEAAEVHGKNYAIALCGNHVHYEWSMAEGDARKWFLTKLSPMIDQNGEVFGLVGIVTDATDRKQMLEEVLIANQRHELVNKATNEVIYDFDLLEGTIFWGGSFDRSLGHKKPEGSEFSLRDWESWVHPEDLETASNALSRFLLNSSGKHWSWQYRIKNHRGNYFYVLERGFLLRDKTGKALRMIGSLRDINREMVLKNKLKSSYQRLSEFRTALDQSTNIILTDLEGIILDVNQSTCDLSGYSRKELLGVHTRINRSDHHPRAFYQDMWKTIQSGKVWKGEIKNKRKDGTEYWVLTSIFPLRDRDNQVHRYLAVRTDITKQKQAQEHIMEALEKVMRSEKKYSDLFHNSPIPMWVFSTESLSILDVNQAAIDNYGYTKSEFLQRTILDLRPPHEAAEFKVRIKSIPDNRGIFKEKFVHQKKSGERIKVEVSSIPIDLGSRKGKLVVANDITQTLNYLEKVEKQNAVLRDIAWTQSHLVRAPLARLLGLVDLLREEVLDENETQEFLSHVCTSAGELDDVIRSIAEKTNQLEEE</sequence>
<keyword evidence="4" id="KW-0808">Transferase</keyword>